<feature type="signal peptide" evidence="1">
    <location>
        <begin position="1"/>
        <end position="25"/>
    </location>
</feature>
<feature type="chain" id="PRO_5047465022" evidence="1">
    <location>
        <begin position="26"/>
        <end position="195"/>
    </location>
</feature>
<evidence type="ECO:0000313" key="3">
    <source>
        <dbReference type="Proteomes" id="UP000785613"/>
    </source>
</evidence>
<dbReference type="RefSeq" id="WP_167226932.1">
    <property type="nucleotide sequence ID" value="NZ_VUYU01000012.1"/>
</dbReference>
<keyword evidence="1" id="KW-0732">Signal</keyword>
<dbReference type="EMBL" id="VUYU01000012">
    <property type="protein sequence ID" value="NHZ35576.1"/>
    <property type="molecule type" value="Genomic_DNA"/>
</dbReference>
<organism evidence="2 3">
    <name type="scientific">Massilia rubra</name>
    <dbReference type="NCBI Taxonomy" id="2607910"/>
    <lineage>
        <taxon>Bacteria</taxon>
        <taxon>Pseudomonadati</taxon>
        <taxon>Pseudomonadota</taxon>
        <taxon>Betaproteobacteria</taxon>
        <taxon>Burkholderiales</taxon>
        <taxon>Oxalobacteraceae</taxon>
        <taxon>Telluria group</taxon>
        <taxon>Massilia</taxon>
    </lineage>
</organism>
<evidence type="ECO:0000313" key="2">
    <source>
        <dbReference type="EMBL" id="NHZ35576.1"/>
    </source>
</evidence>
<comment type="caution">
    <text evidence="2">The sequence shown here is derived from an EMBL/GenBank/DDBJ whole genome shotgun (WGS) entry which is preliminary data.</text>
</comment>
<protein>
    <submittedName>
        <fullName evidence="2">DUF3617 domain-containing protein</fullName>
    </submittedName>
</protein>
<dbReference type="Proteomes" id="UP000785613">
    <property type="component" value="Unassembled WGS sequence"/>
</dbReference>
<reference evidence="2 3" key="1">
    <citation type="submission" date="2019-09" db="EMBL/GenBank/DDBJ databases">
        <title>Taxonomy of Antarctic Massilia spp.: description of Massilia rubra sp. nov., Massilia aquatica sp. nov., Massilia mucilaginosa sp. nov., Massilia frigida sp. nov. isolated from streams, lakes and regoliths.</title>
        <authorList>
            <person name="Holochova P."/>
            <person name="Sedlacek I."/>
            <person name="Kralova S."/>
            <person name="Maslanova I."/>
            <person name="Busse H.-J."/>
            <person name="Stankova E."/>
            <person name="Vrbovska V."/>
            <person name="Kovarovic V."/>
            <person name="Bartak M."/>
            <person name="Svec P."/>
            <person name="Pantucek R."/>
        </authorList>
    </citation>
    <scope>NUCLEOTIDE SEQUENCE [LARGE SCALE GENOMIC DNA]</scope>
    <source>
        <strain evidence="2 3">CCM 8692</strain>
    </source>
</reference>
<proteinExistence type="predicted"/>
<dbReference type="PROSITE" id="PS51257">
    <property type="entry name" value="PROKAR_LIPOPROTEIN"/>
    <property type="match status" value="1"/>
</dbReference>
<accession>A0ABX0LL35</accession>
<keyword evidence="3" id="KW-1185">Reference proteome</keyword>
<dbReference type="InterPro" id="IPR022061">
    <property type="entry name" value="DUF3617"/>
</dbReference>
<gene>
    <name evidence="2" type="ORF">F0185_18605</name>
</gene>
<evidence type="ECO:0000256" key="1">
    <source>
        <dbReference type="SAM" id="SignalP"/>
    </source>
</evidence>
<name>A0ABX0LL35_9BURK</name>
<dbReference type="Pfam" id="PF12276">
    <property type="entry name" value="DUF3617"/>
    <property type="match status" value="1"/>
</dbReference>
<sequence length="195" mass="20413">MIPRLRPTAAVLVCAAAACISPARAQTMQAGLWENTSKTTSQNPQIAQAMAEMQKQLASMTPEQRAAIGQMAGKAGAQHFAMNPDGSVTMKLCLTQKMIDDAGGNFLGPQDGNCSHKKTPLVGGTQRFSFTCNKPPASGQGKITFQGGTSYTSSMTMSSSATGQEDSMLLEGKGKWLGANCGNVKPIDMKPPGAR</sequence>